<dbReference type="Pfam" id="PF25880">
    <property type="entry name" value="WHD_CHMP7_1st"/>
    <property type="match status" value="1"/>
</dbReference>
<dbReference type="Proteomes" id="UP000789342">
    <property type="component" value="Unassembled WGS sequence"/>
</dbReference>
<proteinExistence type="predicted"/>
<dbReference type="Gene3D" id="6.10.140.1230">
    <property type="match status" value="1"/>
</dbReference>
<gene>
    <name evidence="3" type="ORF">AMORRO_LOCUS11647</name>
</gene>
<evidence type="ECO:0000256" key="1">
    <source>
        <dbReference type="SAM" id="Coils"/>
    </source>
</evidence>
<reference evidence="3" key="1">
    <citation type="submission" date="2021-06" db="EMBL/GenBank/DDBJ databases">
        <authorList>
            <person name="Kallberg Y."/>
            <person name="Tangrot J."/>
            <person name="Rosling A."/>
        </authorList>
    </citation>
    <scope>NUCLEOTIDE SEQUENCE</scope>
    <source>
        <strain evidence="3">CL551</strain>
    </source>
</reference>
<dbReference type="PANTHER" id="PTHR22761">
    <property type="entry name" value="CHARGED MULTIVESICULAR BODY PROTEIN"/>
    <property type="match status" value="1"/>
</dbReference>
<feature type="region of interest" description="Disordered" evidence="2">
    <location>
        <begin position="423"/>
        <end position="451"/>
    </location>
</feature>
<organism evidence="3 4">
    <name type="scientific">Acaulospora morrowiae</name>
    <dbReference type="NCBI Taxonomy" id="94023"/>
    <lineage>
        <taxon>Eukaryota</taxon>
        <taxon>Fungi</taxon>
        <taxon>Fungi incertae sedis</taxon>
        <taxon>Mucoromycota</taxon>
        <taxon>Glomeromycotina</taxon>
        <taxon>Glomeromycetes</taxon>
        <taxon>Diversisporales</taxon>
        <taxon>Acaulosporaceae</taxon>
        <taxon>Acaulospora</taxon>
    </lineage>
</organism>
<feature type="coiled-coil region" evidence="1">
    <location>
        <begin position="246"/>
        <end position="273"/>
    </location>
</feature>
<dbReference type="GO" id="GO:0032511">
    <property type="term" value="P:late endosome to vacuole transport via multivesicular body sorting pathway"/>
    <property type="evidence" value="ECO:0007669"/>
    <property type="project" value="TreeGrafter"/>
</dbReference>
<dbReference type="GO" id="GO:0009898">
    <property type="term" value="C:cytoplasmic side of plasma membrane"/>
    <property type="evidence" value="ECO:0007669"/>
    <property type="project" value="TreeGrafter"/>
</dbReference>
<dbReference type="PANTHER" id="PTHR22761:SF96">
    <property type="entry name" value="BCDNA.GH08385"/>
    <property type="match status" value="1"/>
</dbReference>
<protein>
    <submittedName>
        <fullName evidence="3">2671_t:CDS:1</fullName>
    </submittedName>
</protein>
<keyword evidence="4" id="KW-1185">Reference proteome</keyword>
<dbReference type="AlphaFoldDB" id="A0A9N9HLW3"/>
<evidence type="ECO:0000256" key="2">
    <source>
        <dbReference type="SAM" id="MobiDB-lite"/>
    </source>
</evidence>
<name>A0A9N9HLW3_9GLOM</name>
<dbReference type="OrthoDB" id="10250120at2759"/>
<keyword evidence="1" id="KW-0175">Coiled coil</keyword>
<dbReference type="GO" id="GO:0000815">
    <property type="term" value="C:ESCRT III complex"/>
    <property type="evidence" value="ECO:0007669"/>
    <property type="project" value="TreeGrafter"/>
</dbReference>
<dbReference type="EMBL" id="CAJVPV010015348">
    <property type="protein sequence ID" value="CAG8691322.1"/>
    <property type="molecule type" value="Genomic_DNA"/>
</dbReference>
<evidence type="ECO:0000313" key="4">
    <source>
        <dbReference type="Proteomes" id="UP000789342"/>
    </source>
</evidence>
<dbReference type="GO" id="GO:0005771">
    <property type="term" value="C:multivesicular body"/>
    <property type="evidence" value="ECO:0007669"/>
    <property type="project" value="TreeGrafter"/>
</dbReference>
<sequence>MQQNSKHSEIQTYLKSLPEIKSQSKADWYWANFANQKRTNPVTFNECVGFWKKVLYETSRQGWLGKDIICLDTSDSFEDNFKNNGYSPMSLRCVINELYLNSELIPLEEFLSAQTQTWTNWVISKLLSPIQKIAGADHPTKWVVVETLKEAANRVLQHQEKYAIHGITDNLYTMKTFKAEFAAVAIPDSVMSEVDLKVVITYLEVEKKILVTSTYGSANEDNMIIKFQAKNKNDYKLEVTSTDRGIVTIKETCQKLHQQVQDIEARIKEISTKLNEHIILKQKVMAKYCLRQKKHLEQVVSKRLGSLETVEGILSKIQGAASDAEIIEIYNVGANTLRDIFESSGLTADSVEATMDKLQEVFADQQEIDDAMKIGDSLIDTTVGQDEELEKELDALLIDEEVVKEFQGKLKLEPLTIKESNENDVLSPTSVPEKLSIQTEENEERTAIPLH</sequence>
<evidence type="ECO:0000313" key="3">
    <source>
        <dbReference type="EMBL" id="CAG8691322.1"/>
    </source>
</evidence>
<dbReference type="Pfam" id="PF03357">
    <property type="entry name" value="Snf7"/>
    <property type="match status" value="1"/>
</dbReference>
<dbReference type="InterPro" id="IPR005024">
    <property type="entry name" value="Snf7_fam"/>
</dbReference>
<accession>A0A9N9HLW3</accession>
<comment type="caution">
    <text evidence="3">The sequence shown here is derived from an EMBL/GenBank/DDBJ whole genome shotgun (WGS) entry which is preliminary data.</text>
</comment>
<dbReference type="GO" id="GO:0006900">
    <property type="term" value="P:vesicle budding from membrane"/>
    <property type="evidence" value="ECO:0007669"/>
    <property type="project" value="TreeGrafter"/>
</dbReference>